<comment type="caution">
    <text evidence="2">The sequence shown here is derived from an EMBL/GenBank/DDBJ whole genome shotgun (WGS) entry which is preliminary data.</text>
</comment>
<dbReference type="PANTHER" id="PTHR33164">
    <property type="entry name" value="TRANSCRIPTIONAL REGULATOR, MARR FAMILY"/>
    <property type="match status" value="1"/>
</dbReference>
<dbReference type="PRINTS" id="PR00598">
    <property type="entry name" value="HTHMARR"/>
</dbReference>
<dbReference type="Proteomes" id="UP001476282">
    <property type="component" value="Unassembled WGS sequence"/>
</dbReference>
<evidence type="ECO:0000313" key="2">
    <source>
        <dbReference type="EMBL" id="GAA5482674.1"/>
    </source>
</evidence>
<proteinExistence type="predicted"/>
<dbReference type="PROSITE" id="PS50995">
    <property type="entry name" value="HTH_MARR_2"/>
    <property type="match status" value="1"/>
</dbReference>
<dbReference type="Pfam" id="PF12802">
    <property type="entry name" value="MarR_2"/>
    <property type="match status" value="1"/>
</dbReference>
<feature type="domain" description="HTH marR-type" evidence="1">
    <location>
        <begin position="25"/>
        <end position="162"/>
    </location>
</feature>
<keyword evidence="3" id="KW-1185">Reference proteome</keyword>
<accession>A0ABP9UTJ5</accession>
<dbReference type="SUPFAM" id="SSF46785">
    <property type="entry name" value="Winged helix' DNA-binding domain"/>
    <property type="match status" value="1"/>
</dbReference>
<evidence type="ECO:0000259" key="1">
    <source>
        <dbReference type="PROSITE" id="PS50995"/>
    </source>
</evidence>
<dbReference type="InterPro" id="IPR036388">
    <property type="entry name" value="WH-like_DNA-bd_sf"/>
</dbReference>
<dbReference type="InterPro" id="IPR039422">
    <property type="entry name" value="MarR/SlyA-like"/>
</dbReference>
<name>A0ABP9UTJ5_9BACT</name>
<gene>
    <name evidence="2" type="ORF">Hsar01_01897</name>
</gene>
<sequence length="186" mass="20342">MSGGVMAEMGSNGAAMAPLSGASKTKHVAWRMLLTTHGLLVRRIEERLTEAGTIPLDWQDVLMALHEAPGGKLRPSDVAEFVLLSRAGISRRVERMCARGLIQREQHPSDRRSVFLSLTEKGRRTLFDFWPVYRAAIEETFTAALTAEKADTLSAILHGVLEKVGSDHHQTIYPAGITEEPQVGAG</sequence>
<dbReference type="PANTHER" id="PTHR33164:SF104">
    <property type="entry name" value="TRANSCRIPTIONAL REGULATORY PROTEIN"/>
    <property type="match status" value="1"/>
</dbReference>
<dbReference type="InterPro" id="IPR000835">
    <property type="entry name" value="HTH_MarR-typ"/>
</dbReference>
<dbReference type="SMART" id="SM00347">
    <property type="entry name" value="HTH_MARR"/>
    <property type="match status" value="1"/>
</dbReference>
<evidence type="ECO:0000313" key="3">
    <source>
        <dbReference type="Proteomes" id="UP001476282"/>
    </source>
</evidence>
<dbReference type="EMBL" id="BAABRI010000009">
    <property type="protein sequence ID" value="GAA5482674.1"/>
    <property type="molecule type" value="Genomic_DNA"/>
</dbReference>
<dbReference type="InterPro" id="IPR036390">
    <property type="entry name" value="WH_DNA-bd_sf"/>
</dbReference>
<reference evidence="2 3" key="1">
    <citation type="submission" date="2024-02" db="EMBL/GenBank/DDBJ databases">
        <title>Haloferula sargassicola NBRC 104335.</title>
        <authorList>
            <person name="Ichikawa N."/>
            <person name="Katano-Makiyama Y."/>
            <person name="Hidaka K."/>
        </authorList>
    </citation>
    <scope>NUCLEOTIDE SEQUENCE [LARGE SCALE GENOMIC DNA]</scope>
    <source>
        <strain evidence="2 3">NBRC 104335</strain>
    </source>
</reference>
<protein>
    <recommendedName>
        <fullName evidence="1">HTH marR-type domain-containing protein</fullName>
    </recommendedName>
</protein>
<dbReference type="Gene3D" id="1.10.10.10">
    <property type="entry name" value="Winged helix-like DNA-binding domain superfamily/Winged helix DNA-binding domain"/>
    <property type="match status" value="1"/>
</dbReference>
<organism evidence="2 3">
    <name type="scientific">Haloferula sargassicola</name>
    <dbReference type="NCBI Taxonomy" id="490096"/>
    <lineage>
        <taxon>Bacteria</taxon>
        <taxon>Pseudomonadati</taxon>
        <taxon>Verrucomicrobiota</taxon>
        <taxon>Verrucomicrobiia</taxon>
        <taxon>Verrucomicrobiales</taxon>
        <taxon>Verrucomicrobiaceae</taxon>
        <taxon>Haloferula</taxon>
    </lineage>
</organism>